<dbReference type="EMBL" id="LN871598">
    <property type="protein sequence ID" value="SJK86405.1"/>
    <property type="molecule type" value="Genomic_DNA"/>
</dbReference>
<dbReference type="SUPFAM" id="SSF69572">
    <property type="entry name" value="Activating enzymes of the ubiquitin-like proteins"/>
    <property type="match status" value="2"/>
</dbReference>
<accession>A0A1R4ABT7</accession>
<evidence type="ECO:0000256" key="1">
    <source>
        <dbReference type="ARBA" id="ARBA00004906"/>
    </source>
</evidence>
<dbReference type="PROSITE" id="PS00865">
    <property type="entry name" value="UBIQUITIN_ACTIVAT_2"/>
    <property type="match status" value="1"/>
</dbReference>
<dbReference type="Pfam" id="PF10585">
    <property type="entry name" value="UBA_E1_SCCH"/>
    <property type="match status" value="1"/>
</dbReference>
<name>A0A1R4ABT7_BABMR</name>
<evidence type="ECO:0000313" key="11">
    <source>
        <dbReference type="Proteomes" id="UP000002899"/>
    </source>
</evidence>
<evidence type="ECO:0000256" key="6">
    <source>
        <dbReference type="ARBA" id="ARBA00022840"/>
    </source>
</evidence>
<keyword evidence="11" id="KW-1185">Reference proteome</keyword>
<evidence type="ECO:0000259" key="9">
    <source>
        <dbReference type="SMART" id="SM00985"/>
    </source>
</evidence>
<evidence type="ECO:0000256" key="7">
    <source>
        <dbReference type="PROSITE-ProRule" id="PRU10132"/>
    </source>
</evidence>
<dbReference type="KEGG" id="bmic:BMR1_03g01940"/>
<dbReference type="Gene3D" id="3.10.290.60">
    <property type="entry name" value="Ubiquitin-activating enzyme E1, UFD domain"/>
    <property type="match status" value="1"/>
</dbReference>
<dbReference type="Pfam" id="PF00899">
    <property type="entry name" value="ThiF"/>
    <property type="match status" value="2"/>
</dbReference>
<dbReference type="InterPro" id="IPR042449">
    <property type="entry name" value="Ub-E1_IAD_1"/>
</dbReference>
<dbReference type="InterPro" id="IPR033127">
    <property type="entry name" value="UBQ-activ_enz_E1_Cys_AS"/>
</dbReference>
<dbReference type="Gene3D" id="3.40.50.12550">
    <property type="entry name" value="Ubiquitin-activating enzyme E1, inactive adenylation domain, subdomain 2"/>
    <property type="match status" value="1"/>
</dbReference>
<dbReference type="NCBIfam" id="TIGR01408">
    <property type="entry name" value="Ube1"/>
    <property type="match status" value="1"/>
</dbReference>
<dbReference type="Pfam" id="PF09358">
    <property type="entry name" value="E1_UFD"/>
    <property type="match status" value="1"/>
</dbReference>
<evidence type="ECO:0000256" key="8">
    <source>
        <dbReference type="RuleBase" id="RU000519"/>
    </source>
</evidence>
<dbReference type="GO" id="GO:0031510">
    <property type="term" value="C:SUMO activating enzyme complex"/>
    <property type="evidence" value="ECO:0007669"/>
    <property type="project" value="TreeGrafter"/>
</dbReference>
<dbReference type="PANTHER" id="PTHR10953:SF4">
    <property type="entry name" value="UBIQUITIN-ACTIVATING ENZYME E1 C-TERMINAL DOMAIN-CONTAINING PROTEIN"/>
    <property type="match status" value="1"/>
</dbReference>
<dbReference type="Gene3D" id="2.40.30.180">
    <property type="entry name" value="Ubiquitin-activating enzyme E1, FCCH domain"/>
    <property type="match status" value="1"/>
</dbReference>
<dbReference type="GO" id="GO:0005524">
    <property type="term" value="F:ATP binding"/>
    <property type="evidence" value="ECO:0007669"/>
    <property type="project" value="UniProtKB-KW"/>
</dbReference>
<evidence type="ECO:0000256" key="2">
    <source>
        <dbReference type="ARBA" id="ARBA00005673"/>
    </source>
</evidence>
<keyword evidence="3 8" id="KW-0436">Ligase</keyword>
<evidence type="ECO:0000313" key="10">
    <source>
        <dbReference type="EMBL" id="SJK86405.1"/>
    </source>
</evidence>
<reference evidence="10 11" key="3">
    <citation type="journal article" date="2016" name="Sci. Rep.">
        <title>Genome-wide diversity and gene expression profiling of Babesia microti isolates identify polymorphic genes that mediate host-pathogen interactions.</title>
        <authorList>
            <person name="Silva J.C."/>
            <person name="Cornillot E."/>
            <person name="McCracken C."/>
            <person name="Usmani-Brown S."/>
            <person name="Dwivedi A."/>
            <person name="Ifeonu O.O."/>
            <person name="Crabtree J."/>
            <person name="Gotia H.T."/>
            <person name="Virji A.Z."/>
            <person name="Reynes C."/>
            <person name="Colinge J."/>
            <person name="Kumar V."/>
            <person name="Lawres L."/>
            <person name="Pazzi J.E."/>
            <person name="Pablo J.V."/>
            <person name="Hung C."/>
            <person name="Brancato J."/>
            <person name="Kumari P."/>
            <person name="Orvis J."/>
            <person name="Tretina K."/>
            <person name="Chibucos M."/>
            <person name="Ott S."/>
            <person name="Sadzewicz L."/>
            <person name="Sengamalay N."/>
            <person name="Shetty A.C."/>
            <person name="Su Q."/>
            <person name="Tallon L."/>
            <person name="Fraser C.M."/>
            <person name="Frutos R."/>
            <person name="Molina D.M."/>
            <person name="Krause P.J."/>
            <person name="Ben Mamoun C."/>
        </authorList>
    </citation>
    <scope>NUCLEOTIDE SEQUENCE [LARGE SCALE GENOMIC DNA]</scope>
    <source>
        <strain evidence="10 11">RI</strain>
    </source>
</reference>
<keyword evidence="4 8" id="KW-0547">Nucleotide-binding</keyword>
<dbReference type="InterPro" id="IPR018965">
    <property type="entry name" value="Ub-activating_enz_E1_C"/>
</dbReference>
<dbReference type="InterPro" id="IPR000011">
    <property type="entry name" value="UBQ/SUMO-activ_enz_E1-like"/>
</dbReference>
<dbReference type="PRINTS" id="PR01849">
    <property type="entry name" value="UBIQUITINACT"/>
</dbReference>
<dbReference type="GO" id="GO:0005737">
    <property type="term" value="C:cytoplasm"/>
    <property type="evidence" value="ECO:0007669"/>
    <property type="project" value="TreeGrafter"/>
</dbReference>
<dbReference type="InterPro" id="IPR019572">
    <property type="entry name" value="UBA_E1_SCCH"/>
</dbReference>
<reference evidence="10 11" key="2">
    <citation type="journal article" date="2013" name="PLoS ONE">
        <title>Whole genome mapping and re-organization of the nuclear and mitochondrial genomes of Babesia microti isolates.</title>
        <authorList>
            <person name="Cornillot E."/>
            <person name="Dassouli A."/>
            <person name="Garg A."/>
            <person name="Pachikara N."/>
            <person name="Randazzo S."/>
            <person name="Depoix D."/>
            <person name="Carcy B."/>
            <person name="Delbecq S."/>
            <person name="Frutos R."/>
            <person name="Silva J.C."/>
            <person name="Sutton R."/>
            <person name="Krause P.J."/>
            <person name="Mamoun C.B."/>
        </authorList>
    </citation>
    <scope>NUCLEOTIDE SEQUENCE [LARGE SCALE GENOMIC DNA]</scope>
    <source>
        <strain evidence="10 11">RI</strain>
    </source>
</reference>
<comment type="similarity">
    <text evidence="2 8">Belongs to the ubiquitin-activating E1 family.</text>
</comment>
<dbReference type="PANTHER" id="PTHR10953">
    <property type="entry name" value="UBIQUITIN-ACTIVATING ENZYME E1"/>
    <property type="match status" value="1"/>
</dbReference>
<dbReference type="GeneID" id="24425029"/>
<dbReference type="Gene3D" id="1.10.10.2660">
    <property type="entry name" value="Ubiquitin-activating enzyme E1, SCCH domain"/>
    <property type="match status" value="1"/>
</dbReference>
<dbReference type="UniPathway" id="UPA00143"/>
<sequence>MEIDDNLYSRQIGTFGFETMGKLSKLKVLIYGLRGSATEIAKNLILMGISGVVLVDGDPIVTSDLSTNFFITPESVGLPRASASAAKLAELNPYVKVEASVILTKDLLIGCNVVVCCSMPLSCVKQLNKECRENGIGFICLDTFGSIVSIFVDYGPNFICRDANGQDNKSAIISYISNEEDFTVQLLPEFVNPFEIGDYVVFKQVKGMEGINMLPPFRIKKVSKHSITLDGNTTQLSQYKDGGIVNQVKIPKCIVFKSYEETILNPSETGLMCIDMNNFGVPEQLHWIIQAAKGLDILDEDKLLEAAQKLNNLAKEQNCTLAVEQIDRKLVKRVVKSWNYFLAPVCSFVGGVVAHEVIKFTGKYHPITQWLYVDFSPEPLENSEIEILQIPNSERYAGQIAIWGSEVNEMIKDAKVFIVGSGALGCEFLKLFSLMGVSTGKNGMTYITDNDRIETSNLSRQFFFRHHHVGQSKSLIAASGAKEFNCDMNITPYEIRVSEESEDHFNDKFWSGLDIIFNALDNIKARQYVDNRCVWFGKPLLESGTLGTMGNIQVIVPHKTQSYSESQDPPETSIPLCTLKHFPYQTEHVVEWARDLFHTQFTQAAKELANVSSDDTSHFDTKNIGPLRRLYELAKIKATTSNTTTQSLLDCVGIAVNLFNELYYHDIAQLIYSFPSDHKTSEGADFWSPPKRMPTPIQFSCSDSACVQFVLHATFLLANVLKLDTAGLDERFVLEATSNIAPPEFKPKRLKLENATNDSALRIEVQVSNDDLIERDNLVQKILQLNPSQLDLESLEFEKDDDSNHHIDFIHAATLLRCKNYAIEGCDRLKAKMISGKIIPAIATTTSMIAGLVMLEFIKLLQHQKRPVEHFRNAFANLAIPAWILSEPMPPEKVKDKDYDPITGGPIRAYPLNFTCWDKITVDMSNKTLGALIDHFHDSLKLHIQVLSSGTTCLFNSFIPSHKSRKSLELVKLVCDITKKPVTTSYLVLEASCTDFDQVDVVIPSIMYVI</sequence>
<keyword evidence="6 8" id="KW-0067">ATP-binding</keyword>
<gene>
    <name evidence="10" type="ORF">BMR1_03g01940</name>
</gene>
<dbReference type="VEuPathDB" id="PiroplasmaDB:BMR1_03g01940"/>
<feature type="domain" description="Ubiquitin-activating enzyme E1 C-terminal" evidence="9">
    <location>
        <begin position="871"/>
        <end position="1006"/>
    </location>
</feature>
<dbReference type="InterPro" id="IPR018075">
    <property type="entry name" value="UBQ-activ_enz_E1"/>
</dbReference>
<dbReference type="RefSeq" id="XP_021338566.1">
    <property type="nucleotide sequence ID" value="XM_021481997.1"/>
</dbReference>
<evidence type="ECO:0000256" key="4">
    <source>
        <dbReference type="ARBA" id="ARBA00022741"/>
    </source>
</evidence>
<dbReference type="GO" id="GO:0004839">
    <property type="term" value="F:ubiquitin activating enzyme activity"/>
    <property type="evidence" value="ECO:0007669"/>
    <property type="project" value="UniProtKB-EC"/>
</dbReference>
<dbReference type="InterPro" id="IPR000594">
    <property type="entry name" value="ThiF_NAD_FAD-bd"/>
</dbReference>
<dbReference type="Gene3D" id="3.40.50.720">
    <property type="entry name" value="NAD(P)-binding Rossmann-like Domain"/>
    <property type="match status" value="1"/>
</dbReference>
<dbReference type="InterPro" id="IPR045886">
    <property type="entry name" value="ThiF/MoeB/HesA"/>
</dbReference>
<keyword evidence="5 8" id="KW-0833">Ubl conjugation pathway</keyword>
<dbReference type="AlphaFoldDB" id="A0A1R4ABT7"/>
<dbReference type="SMART" id="SM00985">
    <property type="entry name" value="UBA_e1_C"/>
    <property type="match status" value="1"/>
</dbReference>
<dbReference type="InterPro" id="IPR035985">
    <property type="entry name" value="Ubiquitin-activating_enz"/>
</dbReference>
<dbReference type="GO" id="GO:0016925">
    <property type="term" value="P:protein sumoylation"/>
    <property type="evidence" value="ECO:0007669"/>
    <property type="project" value="TreeGrafter"/>
</dbReference>
<comment type="pathway">
    <text evidence="1">Protein modification; protein ubiquitination.</text>
</comment>
<dbReference type="InterPro" id="IPR042302">
    <property type="entry name" value="E1_FCCH_sf"/>
</dbReference>
<reference evidence="10 11" key="1">
    <citation type="journal article" date="2012" name="Nucleic Acids Res.">
        <title>Sequencing of the smallest Apicomplexan genome from the human pathogen Babesia microti.</title>
        <authorList>
            <person name="Cornillot E."/>
            <person name="Hadj-Kaddour K."/>
            <person name="Dassouli A."/>
            <person name="Noel B."/>
            <person name="Ranwez V."/>
            <person name="Vacherie B."/>
            <person name="Augagneur Y."/>
            <person name="Bres V."/>
            <person name="Duclos A."/>
            <person name="Randazzo S."/>
            <person name="Carcy B."/>
            <person name="Debierre-Grockiego F."/>
            <person name="Delbecq S."/>
            <person name="Moubri-Menage K."/>
            <person name="Shams-Eldin H."/>
            <person name="Usmani-Brown S."/>
            <person name="Bringaud F."/>
            <person name="Wincker P."/>
            <person name="Vivares C.P."/>
            <person name="Schwarz R.T."/>
            <person name="Schetters T.P."/>
            <person name="Krause P.J."/>
            <person name="Gorenflot A."/>
            <person name="Berry V."/>
            <person name="Barbe V."/>
            <person name="Ben Mamoun C."/>
        </authorList>
    </citation>
    <scope>NUCLEOTIDE SEQUENCE [LARGE SCALE GENOMIC DNA]</scope>
    <source>
        <strain evidence="10 11">RI</strain>
    </source>
</reference>
<feature type="active site" description="Glycyl thioester intermediate" evidence="7">
    <location>
        <position position="577"/>
    </location>
</feature>
<evidence type="ECO:0000256" key="3">
    <source>
        <dbReference type="ARBA" id="ARBA00022598"/>
    </source>
</evidence>
<dbReference type="InterPro" id="IPR038252">
    <property type="entry name" value="UBA_E1_C_sf"/>
</dbReference>
<organism evidence="10 11">
    <name type="scientific">Babesia microti (strain RI)</name>
    <dbReference type="NCBI Taxonomy" id="1133968"/>
    <lineage>
        <taxon>Eukaryota</taxon>
        <taxon>Sar</taxon>
        <taxon>Alveolata</taxon>
        <taxon>Apicomplexa</taxon>
        <taxon>Aconoidasida</taxon>
        <taxon>Piroplasmida</taxon>
        <taxon>Babesiidae</taxon>
        <taxon>Babesia</taxon>
    </lineage>
</organism>
<dbReference type="Proteomes" id="UP000002899">
    <property type="component" value="Chromosome III"/>
</dbReference>
<evidence type="ECO:0000256" key="5">
    <source>
        <dbReference type="ARBA" id="ARBA00022786"/>
    </source>
</evidence>
<proteinExistence type="inferred from homology"/>
<dbReference type="InterPro" id="IPR042063">
    <property type="entry name" value="Ubi_acti_E1_SCCH"/>
</dbReference>
<dbReference type="GO" id="GO:0019948">
    <property type="term" value="F:SUMO activating enzyme activity"/>
    <property type="evidence" value="ECO:0007669"/>
    <property type="project" value="TreeGrafter"/>
</dbReference>
<protein>
    <submittedName>
        <fullName evidence="10">Ubiquitin-activating enzyme E1</fullName>
    </submittedName>
</protein>
<dbReference type="OrthoDB" id="10252231at2759"/>
<dbReference type="Gene3D" id="3.50.50.80">
    <property type="entry name" value="Ubiquitin-activating enzyme E1, inactive adenylation domain, subdomain 1"/>
    <property type="match status" value="1"/>
</dbReference>